<keyword evidence="3" id="KW-1185">Reference proteome</keyword>
<comment type="caution">
    <text evidence="2">The sequence shown here is derived from an EMBL/GenBank/DDBJ whole genome shotgun (WGS) entry which is preliminary data.</text>
</comment>
<protein>
    <recommendedName>
        <fullName evidence="4">Thymidylate synthase</fullName>
    </recommendedName>
</protein>
<dbReference type="PROSITE" id="PS51257">
    <property type="entry name" value="PROKAR_LIPOPROTEIN"/>
    <property type="match status" value="1"/>
</dbReference>
<dbReference type="AlphaFoldDB" id="A0AA37TSZ7"/>
<name>A0AA37TSZ7_9RHOB</name>
<organism evidence="2 3">
    <name type="scientific">Cypionkella aquatica</name>
    <dbReference type="NCBI Taxonomy" id="1756042"/>
    <lineage>
        <taxon>Bacteria</taxon>
        <taxon>Pseudomonadati</taxon>
        <taxon>Pseudomonadota</taxon>
        <taxon>Alphaproteobacteria</taxon>
        <taxon>Rhodobacterales</taxon>
        <taxon>Paracoccaceae</taxon>
        <taxon>Cypionkella</taxon>
    </lineage>
</organism>
<proteinExistence type="predicted"/>
<evidence type="ECO:0000256" key="1">
    <source>
        <dbReference type="SAM" id="SignalP"/>
    </source>
</evidence>
<feature type="chain" id="PRO_5041292617" description="Thymidylate synthase" evidence="1">
    <location>
        <begin position="25"/>
        <end position="315"/>
    </location>
</feature>
<dbReference type="Proteomes" id="UP001157355">
    <property type="component" value="Unassembled WGS sequence"/>
</dbReference>
<accession>A0AA37TSZ7</accession>
<gene>
    <name evidence="2" type="ORF">GCM10010873_18820</name>
</gene>
<feature type="signal peptide" evidence="1">
    <location>
        <begin position="1"/>
        <end position="24"/>
    </location>
</feature>
<evidence type="ECO:0000313" key="2">
    <source>
        <dbReference type="EMBL" id="GLS86908.1"/>
    </source>
</evidence>
<reference evidence="2 3" key="1">
    <citation type="journal article" date="2014" name="Int. J. Syst. Evol. Microbiol.">
        <title>Complete genome sequence of Corynebacterium casei LMG S-19264T (=DSM 44701T), isolated from a smear-ripened cheese.</title>
        <authorList>
            <consortium name="US DOE Joint Genome Institute (JGI-PGF)"/>
            <person name="Walter F."/>
            <person name="Albersmeier A."/>
            <person name="Kalinowski J."/>
            <person name="Ruckert C."/>
        </authorList>
    </citation>
    <scope>NUCLEOTIDE SEQUENCE [LARGE SCALE GENOMIC DNA]</scope>
    <source>
        <strain evidence="2 3">NBRC 111766</strain>
    </source>
</reference>
<dbReference type="Gene3D" id="2.40.160.90">
    <property type="match status" value="1"/>
</dbReference>
<keyword evidence="1" id="KW-0732">Signal</keyword>
<evidence type="ECO:0008006" key="4">
    <source>
        <dbReference type="Google" id="ProtNLM"/>
    </source>
</evidence>
<dbReference type="EMBL" id="BSPP01000007">
    <property type="protein sequence ID" value="GLS86908.1"/>
    <property type="molecule type" value="Genomic_DNA"/>
</dbReference>
<dbReference type="RefSeq" id="WP_284325097.1">
    <property type="nucleotide sequence ID" value="NZ_BSPP01000007.1"/>
</dbReference>
<sequence>MKPYFILLAAALTLAACGGNPFLADPEVPVDPPVDPEVPVDTPDPGTGVIVPASVKKNMQSASLSTYAPGDATINVQMSAQDAAALRATYQRNAAFDVGGYQAYTYQETTSNRYVVALVATAGDARGLIAVEAGQFANYHGGGIFSRADVFTVPVGDVGAQNKFNYSGTYAGLLNFGQNPGSGPGGDLDPVRSYRTTGRMLVTADFNEMTVSGGVDQRRIVDTNTALATQFLFESNLIDSAGNFNGRTQRLDVDPDTLQGTLSDSGSYAGTFSGTDASEIAMLLVFQPISDSAEAMEHGLFVSSNCELVGGPACP</sequence>
<evidence type="ECO:0000313" key="3">
    <source>
        <dbReference type="Proteomes" id="UP001157355"/>
    </source>
</evidence>